<comment type="caution">
    <text evidence="2">The sequence shown here is derived from an EMBL/GenBank/DDBJ whole genome shotgun (WGS) entry which is preliminary data.</text>
</comment>
<gene>
    <name evidence="2" type="ORF">ENS41_02150</name>
</gene>
<dbReference type="EMBL" id="DSUT01000040">
    <property type="protein sequence ID" value="HGK27739.1"/>
    <property type="molecule type" value="Genomic_DNA"/>
</dbReference>
<evidence type="ECO:0008006" key="3">
    <source>
        <dbReference type="Google" id="ProtNLM"/>
    </source>
</evidence>
<feature type="chain" id="PRO_5027959923" description="T9SS type A sorting domain-containing protein" evidence="1">
    <location>
        <begin position="22"/>
        <end position="211"/>
    </location>
</feature>
<proteinExistence type="predicted"/>
<keyword evidence="1" id="KW-0732">Signal</keyword>
<accession>A0A7C4GI27</accession>
<protein>
    <recommendedName>
        <fullName evidence="3">T9SS type A sorting domain-containing protein</fullName>
    </recommendedName>
</protein>
<evidence type="ECO:0000313" key="2">
    <source>
        <dbReference type="EMBL" id="HGK27739.1"/>
    </source>
</evidence>
<evidence type="ECO:0000256" key="1">
    <source>
        <dbReference type="SAM" id="SignalP"/>
    </source>
</evidence>
<dbReference type="Gene3D" id="2.60.40.4070">
    <property type="match status" value="1"/>
</dbReference>
<reference evidence="2" key="1">
    <citation type="journal article" date="2020" name="mSystems">
        <title>Genome- and Community-Level Interaction Insights into Carbon Utilization and Element Cycling Functions of Hydrothermarchaeota in Hydrothermal Sediment.</title>
        <authorList>
            <person name="Zhou Z."/>
            <person name="Liu Y."/>
            <person name="Xu W."/>
            <person name="Pan J."/>
            <person name="Luo Z.H."/>
            <person name="Li M."/>
        </authorList>
    </citation>
    <scope>NUCLEOTIDE SEQUENCE [LARGE SCALE GENOMIC DNA]</scope>
    <source>
        <strain evidence="2">SpSt-488</strain>
    </source>
</reference>
<feature type="signal peptide" evidence="1">
    <location>
        <begin position="1"/>
        <end position="21"/>
    </location>
</feature>
<sequence length="211" mass="23118">MAAKSVFVLFLTLCLFAPASAQLVVTGYLTTMAEAVDVDSVRFEYGSSVVWFNTAGWHCEPMETTNFTFPPFENFPATVRIAGSFSGRPFEQHINRPTRDVWIRFDPPNEQTWAMFTAPSAVLEPGRSPAGPSLTIVPAIVRDAATIRTAGEGVLELFDPTGRPVLRFDPAPATIHWNGTAADGRPLPEGLYFCRLSTETGVALRKLLIAR</sequence>
<name>A0A7C4GI27_UNCW3</name>
<dbReference type="AlphaFoldDB" id="A0A7C4GI27"/>
<organism evidence="2">
    <name type="scientific">candidate division WOR-3 bacterium</name>
    <dbReference type="NCBI Taxonomy" id="2052148"/>
    <lineage>
        <taxon>Bacteria</taxon>
        <taxon>Bacteria division WOR-3</taxon>
    </lineage>
</organism>